<feature type="domain" description="Pyridoxamine 5'-phosphate oxidase N-terminal" evidence="7">
    <location>
        <begin position="16"/>
        <end position="142"/>
    </location>
</feature>
<feature type="binding site" evidence="6">
    <location>
        <position position="66"/>
    </location>
    <ligand>
        <name>FMN</name>
        <dbReference type="ChEBI" id="CHEBI:58210"/>
    </ligand>
</feature>
<evidence type="ECO:0000256" key="6">
    <source>
        <dbReference type="PIRSR" id="PIRSR000190-2"/>
    </source>
</evidence>
<dbReference type="EC" id="1.4.3.5" evidence="5"/>
<dbReference type="NCBIfam" id="TIGR00558">
    <property type="entry name" value="pdxH"/>
    <property type="match status" value="1"/>
</dbReference>
<keyword evidence="3 6" id="KW-0288">FMN</keyword>
<dbReference type="UniPathway" id="UPA01068">
    <property type="reaction ID" value="UER00304"/>
</dbReference>
<evidence type="ECO:0000256" key="5">
    <source>
        <dbReference type="NCBIfam" id="TIGR00558"/>
    </source>
</evidence>
<dbReference type="Proteomes" id="UP000197003">
    <property type="component" value="Chromosome"/>
</dbReference>
<evidence type="ECO:0000256" key="1">
    <source>
        <dbReference type="ARBA" id="ARBA00007301"/>
    </source>
</evidence>
<dbReference type="PANTHER" id="PTHR10851:SF0">
    <property type="entry name" value="PYRIDOXINE-5'-PHOSPHATE OXIDASE"/>
    <property type="match status" value="1"/>
</dbReference>
<dbReference type="Gene3D" id="2.30.110.10">
    <property type="entry name" value="Electron Transport, Fmn-binding Protein, Chain A"/>
    <property type="match status" value="1"/>
</dbReference>
<feature type="binding site" evidence="6">
    <location>
        <begin position="123"/>
        <end position="124"/>
    </location>
    <ligand>
        <name>FMN</name>
        <dbReference type="ChEBI" id="CHEBI:58210"/>
    </ligand>
</feature>
<name>A0A1Z3N6Y0_BDEBC</name>
<dbReference type="OrthoDB" id="5292100at2"/>
<feature type="binding site" evidence="6">
    <location>
        <begin position="44"/>
        <end position="49"/>
    </location>
    <ligand>
        <name>FMN</name>
        <dbReference type="ChEBI" id="CHEBI:58210"/>
    </ligand>
</feature>
<dbReference type="InterPro" id="IPR000659">
    <property type="entry name" value="Pyridox_Oxase"/>
</dbReference>
<sequence length="196" mass="22731">MFDINKDPFEHFDRLMKEAVAKQIPEANAMSVATVDEKGVPSVRIVYLKEVSKGGFVFYGNYNSHKGKDIETNPIVCLNFHWPAIWQQIRITGKAEKISAAESDAYFATRARLSQIGAWASHQSEEIPDIEWLSRRVQEYEKQFEGQVVPRPPHWGGWRVIPTEIEFWFGLNGRLHERYIYQRTSDGGWKTFLRSP</sequence>
<feature type="binding site" evidence="6">
    <location>
        <position position="178"/>
    </location>
    <ligand>
        <name>FMN</name>
        <dbReference type="ChEBI" id="CHEBI:58210"/>
    </ligand>
</feature>
<dbReference type="HAMAP" id="MF_01629">
    <property type="entry name" value="PdxH"/>
    <property type="match status" value="1"/>
</dbReference>
<dbReference type="InterPro" id="IPR019576">
    <property type="entry name" value="Pyridoxamine_oxidase_dimer_C"/>
</dbReference>
<dbReference type="InterPro" id="IPR011576">
    <property type="entry name" value="Pyridox_Oxase_N"/>
</dbReference>
<proteinExistence type="inferred from homology"/>
<feature type="domain" description="Pyridoxine 5'-phosphate oxidase dimerisation C-terminal" evidence="8">
    <location>
        <begin position="155"/>
        <end position="196"/>
    </location>
</feature>
<dbReference type="PIRSF" id="PIRSF000190">
    <property type="entry name" value="Pyd_amn-ph_oxd"/>
    <property type="match status" value="1"/>
</dbReference>
<dbReference type="SUPFAM" id="SSF50475">
    <property type="entry name" value="FMN-binding split barrel"/>
    <property type="match status" value="1"/>
</dbReference>
<reference evidence="9 10" key="1">
    <citation type="submission" date="2017-04" db="EMBL/GenBank/DDBJ databases">
        <title>Whole genome sequence of Bdellovibrio bacteriovorus strain SSB218315.</title>
        <authorList>
            <person name="Oyedara O."/>
            <person name="Rodriguez-Perez M.A."/>
        </authorList>
    </citation>
    <scope>NUCLEOTIDE SEQUENCE [LARGE SCALE GENOMIC DNA]</scope>
    <source>
        <strain evidence="9 10">SSB218315</strain>
    </source>
</reference>
<dbReference type="GO" id="GO:0004733">
    <property type="term" value="F:pyridoxamine phosphate oxidase activity"/>
    <property type="evidence" value="ECO:0007669"/>
    <property type="project" value="UniProtKB-UniRule"/>
</dbReference>
<keyword evidence="2" id="KW-0285">Flavoprotein</keyword>
<dbReference type="InterPro" id="IPR012349">
    <property type="entry name" value="Split_barrel_FMN-bd"/>
</dbReference>
<protein>
    <recommendedName>
        <fullName evidence="5">Pyridoxamine 5'-phosphate oxidase</fullName>
        <ecNumber evidence="5">1.4.3.5</ecNumber>
    </recommendedName>
</protein>
<evidence type="ECO:0000313" key="10">
    <source>
        <dbReference type="Proteomes" id="UP000197003"/>
    </source>
</evidence>
<feature type="binding site" evidence="6">
    <location>
        <position position="88"/>
    </location>
    <ligand>
        <name>FMN</name>
        <dbReference type="ChEBI" id="CHEBI:58210"/>
    </ligand>
</feature>
<dbReference type="PANTHER" id="PTHR10851">
    <property type="entry name" value="PYRIDOXINE-5-PHOSPHATE OXIDASE"/>
    <property type="match status" value="1"/>
</dbReference>
<dbReference type="GO" id="GO:0010181">
    <property type="term" value="F:FMN binding"/>
    <property type="evidence" value="ECO:0007669"/>
    <property type="project" value="UniProtKB-UniRule"/>
</dbReference>
<dbReference type="AlphaFoldDB" id="A0A1Z3N6Y0"/>
<dbReference type="Pfam" id="PF10590">
    <property type="entry name" value="PNP_phzG_C"/>
    <property type="match status" value="1"/>
</dbReference>
<feature type="binding site" evidence="6">
    <location>
        <position position="168"/>
    </location>
    <ligand>
        <name>FMN</name>
        <dbReference type="ChEBI" id="CHEBI:58210"/>
    </ligand>
</feature>
<dbReference type="RefSeq" id="WP_088564790.1">
    <property type="nucleotide sequence ID" value="NZ_CP020946.1"/>
</dbReference>
<dbReference type="PROSITE" id="PS01064">
    <property type="entry name" value="PYRIDOX_OXIDASE"/>
    <property type="match status" value="1"/>
</dbReference>
<dbReference type="GO" id="GO:0008615">
    <property type="term" value="P:pyridoxine biosynthetic process"/>
    <property type="evidence" value="ECO:0007669"/>
    <property type="project" value="UniProtKB-UniRule"/>
</dbReference>
<evidence type="ECO:0000256" key="2">
    <source>
        <dbReference type="ARBA" id="ARBA00022630"/>
    </source>
</evidence>
<accession>A0A1Z3N6Y0</accession>
<evidence type="ECO:0000259" key="7">
    <source>
        <dbReference type="Pfam" id="PF01243"/>
    </source>
</evidence>
<evidence type="ECO:0000256" key="3">
    <source>
        <dbReference type="ARBA" id="ARBA00022643"/>
    </source>
</evidence>
<gene>
    <name evidence="9" type="ORF">B9G79_06450</name>
</gene>
<dbReference type="Pfam" id="PF01243">
    <property type="entry name" value="PNPOx_N"/>
    <property type="match status" value="1"/>
</dbReference>
<comment type="cofactor">
    <cofactor evidence="6">
        <name>FMN</name>
        <dbReference type="ChEBI" id="CHEBI:58210"/>
    </cofactor>
    <text evidence="6">Binds 1 FMN per subunit.</text>
</comment>
<comment type="similarity">
    <text evidence="1">Belongs to the pyridoxamine 5'-phosphate oxidase family.</text>
</comment>
<evidence type="ECO:0000313" key="9">
    <source>
        <dbReference type="EMBL" id="ASD63233.1"/>
    </source>
</evidence>
<organism evidence="9 10">
    <name type="scientific">Bdellovibrio bacteriovorus</name>
    <dbReference type="NCBI Taxonomy" id="959"/>
    <lineage>
        <taxon>Bacteria</taxon>
        <taxon>Pseudomonadati</taxon>
        <taxon>Bdellovibrionota</taxon>
        <taxon>Bdellovibrionia</taxon>
        <taxon>Bdellovibrionales</taxon>
        <taxon>Pseudobdellovibrionaceae</taxon>
        <taxon>Bdellovibrio</taxon>
    </lineage>
</organism>
<dbReference type="EMBL" id="CP020946">
    <property type="protein sequence ID" value="ASD63233.1"/>
    <property type="molecule type" value="Genomic_DNA"/>
</dbReference>
<keyword evidence="4" id="KW-0560">Oxidoreductase</keyword>
<dbReference type="InterPro" id="IPR019740">
    <property type="entry name" value="Pyridox_Oxase_CS"/>
</dbReference>
<evidence type="ECO:0000259" key="8">
    <source>
        <dbReference type="Pfam" id="PF10590"/>
    </source>
</evidence>
<dbReference type="NCBIfam" id="NF004231">
    <property type="entry name" value="PRK05679.1"/>
    <property type="match status" value="1"/>
</dbReference>
<evidence type="ECO:0000256" key="4">
    <source>
        <dbReference type="ARBA" id="ARBA00023002"/>
    </source>
</evidence>